<evidence type="ECO:0000313" key="3">
    <source>
        <dbReference type="EMBL" id="GGE22358.1"/>
    </source>
</evidence>
<organism evidence="3 4">
    <name type="scientific">Sandarakinorhabdus glacialis</name>
    <dbReference type="NCBI Taxonomy" id="1614636"/>
    <lineage>
        <taxon>Bacteria</taxon>
        <taxon>Pseudomonadati</taxon>
        <taxon>Pseudomonadota</taxon>
        <taxon>Alphaproteobacteria</taxon>
        <taxon>Sphingomonadales</taxon>
        <taxon>Sphingosinicellaceae</taxon>
        <taxon>Sandarakinorhabdus</taxon>
    </lineage>
</organism>
<comment type="caution">
    <text evidence="3">The sequence shown here is derived from an EMBL/GenBank/DDBJ whole genome shotgun (WGS) entry which is preliminary data.</text>
</comment>
<dbReference type="CDD" id="cd03510">
    <property type="entry name" value="Rhizobitoxine-FADS-like"/>
    <property type="match status" value="1"/>
</dbReference>
<dbReference type="GO" id="GO:0006629">
    <property type="term" value="P:lipid metabolic process"/>
    <property type="evidence" value="ECO:0007669"/>
    <property type="project" value="InterPro"/>
</dbReference>
<proteinExistence type="predicted"/>
<sequence length="279" mass="31785">MIVHCWGVIAAAMALVAWLPNPLTILFAIAVIGSRQLGLSILMHEGAHGGLAVSPRVNMWLSQWLCGYSVAADTLAYRAYHLEHHKYAQAENDPDLHLSAKFPTTRASMRRKLIRDLTGQTGFKQRRSQLRAALGKPMQPVPARLRYFWQALGRPVIVNTALFSILAFAGYWWLYPLLWVVPLLTWQQAVTRIRNIAEHAVLPSSDPWRVARTTRVDWFTRAFLAPYWVNYHAEHHLLLYVPCYRLKRFHAVLARAGLVNRLEVRGGYGETLRMASARA</sequence>
<feature type="domain" description="Fatty acid desaturase" evidence="2">
    <location>
        <begin position="20"/>
        <end position="255"/>
    </location>
</feature>
<reference evidence="3" key="1">
    <citation type="journal article" date="2014" name="Int. J. Syst. Evol. Microbiol.">
        <title>Complete genome sequence of Corynebacterium casei LMG S-19264T (=DSM 44701T), isolated from a smear-ripened cheese.</title>
        <authorList>
            <consortium name="US DOE Joint Genome Institute (JGI-PGF)"/>
            <person name="Walter F."/>
            <person name="Albersmeier A."/>
            <person name="Kalinowski J."/>
            <person name="Ruckert C."/>
        </authorList>
    </citation>
    <scope>NUCLEOTIDE SEQUENCE</scope>
    <source>
        <strain evidence="3">CGMCC 1.15519</strain>
    </source>
</reference>
<evidence type="ECO:0000256" key="1">
    <source>
        <dbReference type="SAM" id="Phobius"/>
    </source>
</evidence>
<evidence type="ECO:0000313" key="4">
    <source>
        <dbReference type="Proteomes" id="UP000635071"/>
    </source>
</evidence>
<keyword evidence="1" id="KW-1133">Transmembrane helix</keyword>
<keyword evidence="4" id="KW-1185">Reference proteome</keyword>
<dbReference type="RefSeq" id="WP_207792607.1">
    <property type="nucleotide sequence ID" value="NZ_BMJM01000021.1"/>
</dbReference>
<accession>A0A917A1T2</accession>
<feature type="transmembrane region" description="Helical" evidence="1">
    <location>
        <begin position="156"/>
        <end position="174"/>
    </location>
</feature>
<dbReference type="AlphaFoldDB" id="A0A917A1T2"/>
<evidence type="ECO:0000259" key="2">
    <source>
        <dbReference type="Pfam" id="PF00487"/>
    </source>
</evidence>
<dbReference type="EMBL" id="BMJM01000021">
    <property type="protein sequence ID" value="GGE22358.1"/>
    <property type="molecule type" value="Genomic_DNA"/>
</dbReference>
<feature type="transmembrane region" description="Helical" evidence="1">
    <location>
        <begin position="6"/>
        <end position="33"/>
    </location>
</feature>
<dbReference type="InterPro" id="IPR005804">
    <property type="entry name" value="FA_desaturase_dom"/>
</dbReference>
<gene>
    <name evidence="3" type="ORF">GCM10011529_31180</name>
</gene>
<keyword evidence="1" id="KW-0472">Membrane</keyword>
<keyword evidence="1" id="KW-0812">Transmembrane</keyword>
<reference evidence="3" key="2">
    <citation type="submission" date="2020-09" db="EMBL/GenBank/DDBJ databases">
        <authorList>
            <person name="Sun Q."/>
            <person name="Zhou Y."/>
        </authorList>
    </citation>
    <scope>NUCLEOTIDE SEQUENCE</scope>
    <source>
        <strain evidence="3">CGMCC 1.15519</strain>
    </source>
</reference>
<protein>
    <submittedName>
        <fullName evidence="3">Fatty acid desaturase</fullName>
    </submittedName>
</protein>
<dbReference type="Proteomes" id="UP000635071">
    <property type="component" value="Unassembled WGS sequence"/>
</dbReference>
<dbReference type="Pfam" id="PF00487">
    <property type="entry name" value="FA_desaturase"/>
    <property type="match status" value="1"/>
</dbReference>
<name>A0A917A1T2_9SPHN</name>